<evidence type="ECO:0000259" key="1">
    <source>
        <dbReference type="Pfam" id="PF13472"/>
    </source>
</evidence>
<dbReference type="InterPro" id="IPR036514">
    <property type="entry name" value="SGNH_hydro_sf"/>
</dbReference>
<dbReference type="InterPro" id="IPR013830">
    <property type="entry name" value="SGNH_hydro"/>
</dbReference>
<dbReference type="SUPFAM" id="SSF52266">
    <property type="entry name" value="SGNH hydrolase"/>
    <property type="match status" value="1"/>
</dbReference>
<proteinExistence type="predicted"/>
<dbReference type="AlphaFoldDB" id="A0A8J3LAV5"/>
<evidence type="ECO:0000313" key="2">
    <source>
        <dbReference type="EMBL" id="GIG17562.1"/>
    </source>
</evidence>
<dbReference type="Gene3D" id="3.40.50.1110">
    <property type="entry name" value="SGNH hydrolase"/>
    <property type="match status" value="1"/>
</dbReference>
<feature type="domain" description="SGNH hydrolase-type esterase" evidence="1">
    <location>
        <begin position="2"/>
        <end position="187"/>
    </location>
</feature>
<evidence type="ECO:0000313" key="3">
    <source>
        <dbReference type="Proteomes" id="UP000660339"/>
    </source>
</evidence>
<dbReference type="EMBL" id="BONJ01000032">
    <property type="protein sequence ID" value="GIG17562.1"/>
    <property type="molecule type" value="Genomic_DNA"/>
</dbReference>
<dbReference type="PANTHER" id="PTHR30383">
    <property type="entry name" value="THIOESTERASE 1/PROTEASE 1/LYSOPHOSPHOLIPASE L1"/>
    <property type="match status" value="1"/>
</dbReference>
<dbReference type="GO" id="GO:0004622">
    <property type="term" value="F:phosphatidylcholine lysophospholipase activity"/>
    <property type="evidence" value="ECO:0007669"/>
    <property type="project" value="TreeGrafter"/>
</dbReference>
<dbReference type="PANTHER" id="PTHR30383:SF5">
    <property type="entry name" value="SGNH HYDROLASE-TYPE ESTERASE DOMAIN-CONTAINING PROTEIN"/>
    <property type="match status" value="1"/>
</dbReference>
<protein>
    <submittedName>
        <fullName evidence="2">Lipase</fullName>
    </submittedName>
</protein>
<accession>A0A8J3LAV5</accession>
<sequence length="197" mass="21758">MFIGDSITDCGRRDVAAPYGDGYMSLVRAFVTAARPELGLSWVNRGVSGDTVRDLAARWQADVLDQRPDWLSVKIGINDVWRFFENRHGEAVPLDEYTETLRTLLATTVEHTGCRLILADPYVIESDRDEPQYAMTRDYAAAVAVLAKDFGALHVPVQAAFDRVLASTTPADWADDRIHPNLAGHAVIARAFLDVIG</sequence>
<dbReference type="Pfam" id="PF13472">
    <property type="entry name" value="Lipase_GDSL_2"/>
    <property type="match status" value="1"/>
</dbReference>
<comment type="caution">
    <text evidence="2">The sequence shown here is derived from an EMBL/GenBank/DDBJ whole genome shotgun (WGS) entry which is preliminary data.</text>
</comment>
<dbReference type="Proteomes" id="UP000660339">
    <property type="component" value="Unassembled WGS sequence"/>
</dbReference>
<organism evidence="2 3">
    <name type="scientific">Catellatospora methionotrophica</name>
    <dbReference type="NCBI Taxonomy" id="121620"/>
    <lineage>
        <taxon>Bacteria</taxon>
        <taxon>Bacillati</taxon>
        <taxon>Actinomycetota</taxon>
        <taxon>Actinomycetes</taxon>
        <taxon>Micromonosporales</taxon>
        <taxon>Micromonosporaceae</taxon>
        <taxon>Catellatospora</taxon>
    </lineage>
</organism>
<keyword evidence="3" id="KW-1185">Reference proteome</keyword>
<dbReference type="CDD" id="cd01834">
    <property type="entry name" value="SGNH_hydrolase_like_2"/>
    <property type="match status" value="1"/>
</dbReference>
<gene>
    <name evidence="2" type="ORF">Cme02nite_58940</name>
</gene>
<reference evidence="2" key="1">
    <citation type="submission" date="2021-01" db="EMBL/GenBank/DDBJ databases">
        <title>Whole genome shotgun sequence of Catellatospora methionotrophica NBRC 14553.</title>
        <authorList>
            <person name="Komaki H."/>
            <person name="Tamura T."/>
        </authorList>
    </citation>
    <scope>NUCLEOTIDE SEQUENCE</scope>
    <source>
        <strain evidence="2">NBRC 14553</strain>
    </source>
</reference>
<name>A0A8J3LAV5_9ACTN</name>
<dbReference type="InterPro" id="IPR051532">
    <property type="entry name" value="Ester_Hydrolysis_Enzymes"/>
</dbReference>